<sequence>MVSHITEPSTTEASTSEGSKLTPTSETTPAMRVISTTPAAITTPNMTTTTYITGLLCQTGAAEFLSVQTPDACDFFIVEFATNPARPHPVYSYMATVDITSLAQQIEVVNRIRVAANGALLLLVQRSVLHSFTPDSGLDPRAVVRGLVQLVVDTNAHGVVLADRHLHESDLQQVFADANDLSNEIYPYHGLIRYDKYSGQRAELRSLLAKVSNMPHLTFVFRVSGLSRTFTHPYFNNLYMENLNQQNLSWIIDEDVVRPLMTIDGRKSVALSMSLMARSCPENTIIKADTMSECSDMPLDLTREEFYSRFSGSSGTAGVPSASGGGHVSRFKADAGWMESHRQRRAKIWRTSTSRLEKTTRTGTRTQNRGKPHAVGHAIASTHKHAAARITKRRHQNYFTTKEGLNVSKTSHVSLRDNILNAAGIHVNDAIIDTLRTNNFKNIIIISTPDMARAKRYNGIKAIVIQGKRYEIMAYATSPEDTAKGVIHNIPEAESEEDITKSLVNIRNPTILQARRMGKTTSVVIVFKDEEVPYFVYYRGTEYRCYLHKKKNEICGACGRLGHRSDVCPAPENKICTDCGYKNPPESHSCDPKVRPCSKDHRTGDKGCSQRYPGPISLEETANSRRRKHKTPRRGKIQQSRHIKDSKGTIGILPPPTHFGQRAKSTKRQQQETTTDLKGPSCDGTPASTRASRSPWRQQSRSRSGSNIQVKIQVQVPIKERDNRGASWRRPPNKDSVNGAALRDKLVYRAASPLLFGEGCEPLIRLHANRTRRAPAMYLEGPLRLGCKRSSLPQNVPQVAGTSGHSLAGVSGPRPAVVAFDRSQLELLLCQFLRLRRNLIV</sequence>
<proteinExistence type="predicted"/>
<dbReference type="EMBL" id="CM023471">
    <property type="protein sequence ID" value="KAH7965958.1"/>
    <property type="molecule type" value="Genomic_DNA"/>
</dbReference>
<organism evidence="1 2">
    <name type="scientific">Dermacentor silvarum</name>
    <name type="common">Tick</name>
    <dbReference type="NCBI Taxonomy" id="543639"/>
    <lineage>
        <taxon>Eukaryota</taxon>
        <taxon>Metazoa</taxon>
        <taxon>Ecdysozoa</taxon>
        <taxon>Arthropoda</taxon>
        <taxon>Chelicerata</taxon>
        <taxon>Arachnida</taxon>
        <taxon>Acari</taxon>
        <taxon>Parasitiformes</taxon>
        <taxon>Ixodida</taxon>
        <taxon>Ixodoidea</taxon>
        <taxon>Ixodidae</taxon>
        <taxon>Rhipicephalinae</taxon>
        <taxon>Dermacentor</taxon>
    </lineage>
</organism>
<name>A0ACB8DD92_DERSI</name>
<keyword evidence="2" id="KW-1185">Reference proteome</keyword>
<reference evidence="1" key="1">
    <citation type="submission" date="2020-05" db="EMBL/GenBank/DDBJ databases">
        <title>Large-scale comparative analyses of tick genomes elucidate their genetic diversity and vector capacities.</title>
        <authorList>
            <person name="Jia N."/>
            <person name="Wang J."/>
            <person name="Shi W."/>
            <person name="Du L."/>
            <person name="Sun Y."/>
            <person name="Zhan W."/>
            <person name="Jiang J."/>
            <person name="Wang Q."/>
            <person name="Zhang B."/>
            <person name="Ji P."/>
            <person name="Sakyi L.B."/>
            <person name="Cui X."/>
            <person name="Yuan T."/>
            <person name="Jiang B."/>
            <person name="Yang W."/>
            <person name="Lam T.T.-Y."/>
            <person name="Chang Q."/>
            <person name="Ding S."/>
            <person name="Wang X."/>
            <person name="Zhu J."/>
            <person name="Ruan X."/>
            <person name="Zhao L."/>
            <person name="Wei J."/>
            <person name="Que T."/>
            <person name="Du C."/>
            <person name="Cheng J."/>
            <person name="Dai P."/>
            <person name="Han X."/>
            <person name="Huang E."/>
            <person name="Gao Y."/>
            <person name="Liu J."/>
            <person name="Shao H."/>
            <person name="Ye R."/>
            <person name="Li L."/>
            <person name="Wei W."/>
            <person name="Wang X."/>
            <person name="Wang C."/>
            <person name="Yang T."/>
            <person name="Huo Q."/>
            <person name="Li W."/>
            <person name="Guo W."/>
            <person name="Chen H."/>
            <person name="Zhou L."/>
            <person name="Ni X."/>
            <person name="Tian J."/>
            <person name="Zhou Y."/>
            <person name="Sheng Y."/>
            <person name="Liu T."/>
            <person name="Pan Y."/>
            <person name="Xia L."/>
            <person name="Li J."/>
            <person name="Zhao F."/>
            <person name="Cao W."/>
        </authorList>
    </citation>
    <scope>NUCLEOTIDE SEQUENCE</scope>
    <source>
        <strain evidence="1">Dsil-2018</strain>
    </source>
</reference>
<gene>
    <name evidence="1" type="ORF">HPB49_012310</name>
</gene>
<comment type="caution">
    <text evidence="1">The sequence shown here is derived from an EMBL/GenBank/DDBJ whole genome shotgun (WGS) entry which is preliminary data.</text>
</comment>
<protein>
    <submittedName>
        <fullName evidence="1">Uncharacterized protein</fullName>
    </submittedName>
</protein>
<dbReference type="Proteomes" id="UP000821865">
    <property type="component" value="Chromosome 2"/>
</dbReference>
<accession>A0ACB8DD92</accession>
<evidence type="ECO:0000313" key="1">
    <source>
        <dbReference type="EMBL" id="KAH7965958.1"/>
    </source>
</evidence>
<evidence type="ECO:0000313" key="2">
    <source>
        <dbReference type="Proteomes" id="UP000821865"/>
    </source>
</evidence>